<dbReference type="Pfam" id="PF00691">
    <property type="entry name" value="OmpA"/>
    <property type="match status" value="1"/>
</dbReference>
<dbReference type="PANTHER" id="PTHR30329">
    <property type="entry name" value="STATOR ELEMENT OF FLAGELLAR MOTOR COMPLEX"/>
    <property type="match status" value="1"/>
</dbReference>
<keyword evidence="3" id="KW-1185">Reference proteome</keyword>
<dbReference type="InterPro" id="IPR006665">
    <property type="entry name" value="OmpA-like"/>
</dbReference>
<dbReference type="InterPro" id="IPR050330">
    <property type="entry name" value="Bact_OuterMem_StrucFunc"/>
</dbReference>
<dbReference type="InterPro" id="IPR036737">
    <property type="entry name" value="OmpA-like_sf"/>
</dbReference>
<dbReference type="Gene3D" id="3.30.1330.60">
    <property type="entry name" value="OmpA-like domain"/>
    <property type="match status" value="1"/>
</dbReference>
<accession>A0A812UTI6</accession>
<comment type="caution">
    <text evidence="2">The sequence shown here is derived from an EMBL/GenBank/DDBJ whole genome shotgun (WGS) entry which is preliminary data.</text>
</comment>
<reference evidence="2" key="1">
    <citation type="submission" date="2021-02" db="EMBL/GenBank/DDBJ databases">
        <authorList>
            <person name="Dougan E. K."/>
            <person name="Rhodes N."/>
            <person name="Thang M."/>
            <person name="Chan C."/>
        </authorList>
    </citation>
    <scope>NUCLEOTIDE SEQUENCE</scope>
</reference>
<proteinExistence type="predicted"/>
<dbReference type="CDD" id="cd07185">
    <property type="entry name" value="OmpA_C-like"/>
    <property type="match status" value="1"/>
</dbReference>
<evidence type="ECO:0000313" key="3">
    <source>
        <dbReference type="Proteomes" id="UP000604046"/>
    </source>
</evidence>
<dbReference type="PROSITE" id="PS51123">
    <property type="entry name" value="OMPA_2"/>
    <property type="match status" value="1"/>
</dbReference>
<evidence type="ECO:0000259" key="1">
    <source>
        <dbReference type="PROSITE" id="PS51123"/>
    </source>
</evidence>
<name>A0A812UTI6_9DINO</name>
<dbReference type="SUPFAM" id="SSF103088">
    <property type="entry name" value="OmpA-like"/>
    <property type="match status" value="1"/>
</dbReference>
<feature type="domain" description="OmpA-like" evidence="1">
    <location>
        <begin position="15"/>
        <end position="127"/>
    </location>
</feature>
<gene>
    <name evidence="2" type="primary">pal</name>
    <name evidence="2" type="ORF">SNAT2548_LOCUS34040</name>
</gene>
<dbReference type="Proteomes" id="UP000604046">
    <property type="component" value="Unassembled WGS sequence"/>
</dbReference>
<evidence type="ECO:0000313" key="2">
    <source>
        <dbReference type="EMBL" id="CAE7598283.1"/>
    </source>
</evidence>
<sequence>MPLHELVPLYGPIAAEAAAARAPVGLYFEARLAKLGAEAASIIEVMAEWLKADKTFPEVVIEGHSDRLEPQAPQLSLSRASAVRDALTHLGVPSSKLRVQGLGSDHPLSLANRACNRRAEVHLRGKRAG</sequence>
<organism evidence="2 3">
    <name type="scientific">Symbiodinium natans</name>
    <dbReference type="NCBI Taxonomy" id="878477"/>
    <lineage>
        <taxon>Eukaryota</taxon>
        <taxon>Sar</taxon>
        <taxon>Alveolata</taxon>
        <taxon>Dinophyceae</taxon>
        <taxon>Suessiales</taxon>
        <taxon>Symbiodiniaceae</taxon>
        <taxon>Symbiodinium</taxon>
    </lineage>
</organism>
<protein>
    <submittedName>
        <fullName evidence="2">Pal protein</fullName>
    </submittedName>
</protein>
<dbReference type="PANTHER" id="PTHR30329:SF17">
    <property type="entry name" value="LIPOPROTEIN YFIB-RELATED"/>
    <property type="match status" value="1"/>
</dbReference>
<dbReference type="AlphaFoldDB" id="A0A812UTI6"/>
<dbReference type="EMBL" id="CAJNDS010002790">
    <property type="protein sequence ID" value="CAE7598283.1"/>
    <property type="molecule type" value="Genomic_DNA"/>
</dbReference>